<evidence type="ECO:0000313" key="3">
    <source>
        <dbReference type="Proteomes" id="UP001321473"/>
    </source>
</evidence>
<feature type="compositionally biased region" description="Polar residues" evidence="1">
    <location>
        <begin position="40"/>
        <end position="54"/>
    </location>
</feature>
<sequence>MIGVITARKAIHILHFWRRLALHKIQKRCTIPTLAWKTTAASASSQNRPQSPMSEGTPALHAGSPQDTFMHFHAT</sequence>
<proteinExistence type="predicted"/>
<dbReference type="AlphaFoldDB" id="A0AAQ4E8U5"/>
<accession>A0AAQ4E8U5</accession>
<evidence type="ECO:0000313" key="2">
    <source>
        <dbReference type="EMBL" id="KAK8771156.1"/>
    </source>
</evidence>
<protein>
    <submittedName>
        <fullName evidence="2">Uncharacterized protein</fullName>
    </submittedName>
</protein>
<comment type="caution">
    <text evidence="2">The sequence shown here is derived from an EMBL/GenBank/DDBJ whole genome shotgun (WGS) entry which is preliminary data.</text>
</comment>
<feature type="region of interest" description="Disordered" evidence="1">
    <location>
        <begin position="40"/>
        <end position="75"/>
    </location>
</feature>
<evidence type="ECO:0000256" key="1">
    <source>
        <dbReference type="SAM" id="MobiDB-lite"/>
    </source>
</evidence>
<dbReference type="EMBL" id="JARKHS020020073">
    <property type="protein sequence ID" value="KAK8771156.1"/>
    <property type="molecule type" value="Genomic_DNA"/>
</dbReference>
<dbReference type="Proteomes" id="UP001321473">
    <property type="component" value="Unassembled WGS sequence"/>
</dbReference>
<keyword evidence="3" id="KW-1185">Reference proteome</keyword>
<name>A0AAQ4E8U5_AMBAM</name>
<reference evidence="2 3" key="1">
    <citation type="journal article" date="2023" name="Arcadia Sci">
        <title>De novo assembly of a long-read Amblyomma americanum tick genome.</title>
        <authorList>
            <person name="Chou S."/>
            <person name="Poskanzer K.E."/>
            <person name="Rollins M."/>
            <person name="Thuy-Boun P.S."/>
        </authorList>
    </citation>
    <scope>NUCLEOTIDE SEQUENCE [LARGE SCALE GENOMIC DNA]</scope>
    <source>
        <strain evidence="2">F_SG_1</strain>
        <tissue evidence="2">Salivary glands</tissue>
    </source>
</reference>
<gene>
    <name evidence="2" type="ORF">V5799_025597</name>
</gene>
<organism evidence="2 3">
    <name type="scientific">Amblyomma americanum</name>
    <name type="common">Lone star tick</name>
    <dbReference type="NCBI Taxonomy" id="6943"/>
    <lineage>
        <taxon>Eukaryota</taxon>
        <taxon>Metazoa</taxon>
        <taxon>Ecdysozoa</taxon>
        <taxon>Arthropoda</taxon>
        <taxon>Chelicerata</taxon>
        <taxon>Arachnida</taxon>
        <taxon>Acari</taxon>
        <taxon>Parasitiformes</taxon>
        <taxon>Ixodida</taxon>
        <taxon>Ixodoidea</taxon>
        <taxon>Ixodidae</taxon>
        <taxon>Amblyomminae</taxon>
        <taxon>Amblyomma</taxon>
    </lineage>
</organism>